<protein>
    <submittedName>
        <fullName evidence="8">Rhomboid family intramembrane serine protease</fullName>
    </submittedName>
</protein>
<evidence type="ECO:0000313" key="8">
    <source>
        <dbReference type="EMBL" id="BCO10004.1"/>
    </source>
</evidence>
<evidence type="ECO:0000259" key="7">
    <source>
        <dbReference type="Pfam" id="PF01694"/>
    </source>
</evidence>
<feature type="domain" description="Peptidase S54 rhomboid" evidence="7">
    <location>
        <begin position="138"/>
        <end position="274"/>
    </location>
</feature>
<keyword evidence="3 6" id="KW-1133">Transmembrane helix</keyword>
<keyword evidence="8" id="KW-0645">Protease</keyword>
<keyword evidence="4 6" id="KW-0472">Membrane</keyword>
<dbReference type="RefSeq" id="WP_267926747.1">
    <property type="nucleotide sequence ID" value="NZ_AP024233.1"/>
</dbReference>
<dbReference type="Pfam" id="PF01694">
    <property type="entry name" value="Rhomboid"/>
    <property type="match status" value="1"/>
</dbReference>
<feature type="transmembrane region" description="Helical" evidence="6">
    <location>
        <begin position="205"/>
        <end position="224"/>
    </location>
</feature>
<comment type="subcellular location">
    <subcellularLocation>
        <location evidence="1">Membrane</location>
        <topology evidence="1">Multi-pass membrane protein</topology>
    </subcellularLocation>
</comment>
<proteinExistence type="predicted"/>
<feature type="transmembrane region" description="Helical" evidence="6">
    <location>
        <begin position="230"/>
        <end position="249"/>
    </location>
</feature>
<dbReference type="InterPro" id="IPR022764">
    <property type="entry name" value="Peptidase_S54_rhomboid_dom"/>
</dbReference>
<feature type="transmembrane region" description="Helical" evidence="6">
    <location>
        <begin position="261"/>
        <end position="280"/>
    </location>
</feature>
<evidence type="ECO:0000256" key="2">
    <source>
        <dbReference type="ARBA" id="ARBA00022692"/>
    </source>
</evidence>
<dbReference type="PANTHER" id="PTHR43066">
    <property type="entry name" value="RHOMBOID-RELATED PROTEIN"/>
    <property type="match status" value="1"/>
</dbReference>
<dbReference type="GO" id="GO:0006508">
    <property type="term" value="P:proteolysis"/>
    <property type="evidence" value="ECO:0007669"/>
    <property type="project" value="UniProtKB-KW"/>
</dbReference>
<keyword evidence="2 6" id="KW-0812">Transmembrane</keyword>
<dbReference type="KEGG" id="ddu:GF1_23800"/>
<dbReference type="Gene3D" id="1.20.1540.10">
    <property type="entry name" value="Rhomboid-like"/>
    <property type="match status" value="1"/>
</dbReference>
<dbReference type="AlphaFoldDB" id="A0A915U287"/>
<accession>A0A915U287</accession>
<dbReference type="EMBL" id="AP024233">
    <property type="protein sequence ID" value="BCO10004.1"/>
    <property type="molecule type" value="Genomic_DNA"/>
</dbReference>
<evidence type="ECO:0000256" key="1">
    <source>
        <dbReference type="ARBA" id="ARBA00004141"/>
    </source>
</evidence>
<dbReference type="PANTHER" id="PTHR43066:SF5">
    <property type="entry name" value="RHOMBOID-LIKE PROTEIN 11, CHLOROPLASTIC-RELATED"/>
    <property type="match status" value="1"/>
</dbReference>
<feature type="transmembrane region" description="Helical" evidence="6">
    <location>
        <begin position="174"/>
        <end position="193"/>
    </location>
</feature>
<sequence>MNQNHSPLPDKTGEEQDTYENELVPVCTGPPEYLLDCSLVLSATSIAHQVDLQDRTILVSPADEAWARHHLRQWLEENRDWPPPPNNLQQQPRTTDNPPTLLTIGALAIFHWITGPWQAGSTWFRAGAIDSQAILEGSQWWRLVTAMTLHADPNHLLGNCLIGGFMVHLLCRTIGYGSAWALIILTGTVANYFNIVLRSTPHYSVGFSTAVFATIGIFSGLQLMTGRWGWVRGLIVPLGAGASLLAFLGTEGKQTDLGAHLFGFACGLAAGILVQRALPFLPGWSNRSSTQLIIYLASIGLVLICWTLALHSSGGPP</sequence>
<dbReference type="GO" id="GO:0016020">
    <property type="term" value="C:membrane"/>
    <property type="evidence" value="ECO:0007669"/>
    <property type="project" value="UniProtKB-SubCell"/>
</dbReference>
<evidence type="ECO:0000256" key="4">
    <source>
        <dbReference type="ARBA" id="ARBA00023136"/>
    </source>
</evidence>
<organism evidence="8 9">
    <name type="scientific">Desulfolithobacter dissulfuricans</name>
    <dbReference type="NCBI Taxonomy" id="2795293"/>
    <lineage>
        <taxon>Bacteria</taxon>
        <taxon>Pseudomonadati</taxon>
        <taxon>Thermodesulfobacteriota</taxon>
        <taxon>Desulfobulbia</taxon>
        <taxon>Desulfobulbales</taxon>
        <taxon>Desulfobulbaceae</taxon>
        <taxon>Desulfolithobacter</taxon>
    </lineage>
</organism>
<dbReference type="InterPro" id="IPR035952">
    <property type="entry name" value="Rhomboid-like_sf"/>
</dbReference>
<evidence type="ECO:0000313" key="9">
    <source>
        <dbReference type="Proteomes" id="UP001063350"/>
    </source>
</evidence>
<evidence type="ECO:0000256" key="3">
    <source>
        <dbReference type="ARBA" id="ARBA00022989"/>
    </source>
</evidence>
<keyword evidence="8" id="KW-0378">Hydrolase</keyword>
<gene>
    <name evidence="8" type="ORF">GF1_23800</name>
</gene>
<name>A0A915U287_9BACT</name>
<evidence type="ECO:0000256" key="5">
    <source>
        <dbReference type="SAM" id="MobiDB-lite"/>
    </source>
</evidence>
<dbReference type="Proteomes" id="UP001063350">
    <property type="component" value="Chromosome"/>
</dbReference>
<dbReference type="GO" id="GO:0004252">
    <property type="term" value="F:serine-type endopeptidase activity"/>
    <property type="evidence" value="ECO:0007669"/>
    <property type="project" value="InterPro"/>
</dbReference>
<reference evidence="8" key="1">
    <citation type="submission" date="2020-12" db="EMBL/GenBank/DDBJ databases">
        <title>Desulfobium dissulfuricans gen. nov., sp. nov., a novel mesophilic, sulfate-reducing bacterium isolated from a deep-sea hydrothermal vent.</title>
        <authorList>
            <person name="Hashimoto Y."/>
            <person name="Tame A."/>
            <person name="Sawayama S."/>
            <person name="Miyazaki J."/>
            <person name="Takai K."/>
            <person name="Nakagawa S."/>
        </authorList>
    </citation>
    <scope>NUCLEOTIDE SEQUENCE</scope>
    <source>
        <strain evidence="8">GF1</strain>
    </source>
</reference>
<dbReference type="SUPFAM" id="SSF144091">
    <property type="entry name" value="Rhomboid-like"/>
    <property type="match status" value="1"/>
</dbReference>
<keyword evidence="9" id="KW-1185">Reference proteome</keyword>
<evidence type="ECO:0000256" key="6">
    <source>
        <dbReference type="SAM" id="Phobius"/>
    </source>
</evidence>
<feature type="region of interest" description="Disordered" evidence="5">
    <location>
        <begin position="77"/>
        <end position="96"/>
    </location>
</feature>
<feature type="transmembrane region" description="Helical" evidence="6">
    <location>
        <begin position="292"/>
        <end position="310"/>
    </location>
</feature>